<dbReference type="RefSeq" id="WP_101289070.1">
    <property type="nucleotide sequence ID" value="NZ_FOUQ01000013.1"/>
</dbReference>
<dbReference type="GO" id="GO:0016787">
    <property type="term" value="F:hydrolase activity"/>
    <property type="evidence" value="ECO:0007669"/>
    <property type="project" value="UniProtKB-KW"/>
</dbReference>
<dbReference type="EMBL" id="PJNW01000006">
    <property type="protein sequence ID" value="PKR89293.1"/>
    <property type="molecule type" value="Genomic_DNA"/>
</dbReference>
<feature type="domain" description="Isochorismatase-like" evidence="2">
    <location>
        <begin position="4"/>
        <end position="140"/>
    </location>
</feature>
<proteinExistence type="predicted"/>
<dbReference type="CDD" id="cd01014">
    <property type="entry name" value="nicotinamidase_related"/>
    <property type="match status" value="1"/>
</dbReference>
<sequence length="173" mass="18865">MSRALVIIDVQANLFDEPRAYRIDEVAALLDRKAAEARASGIPVIFIQHEEADCEWERGTPGWEFHPSLAPKPGDTVVAKTFCDGFRDTELAATLQRLGVDAIVVGGYASDFCVDTTVRAAASRGIATTVIADGHTTSDRPHLPAADVVRHHTWVWSRFDRPVSVLPAGDIVF</sequence>
<evidence type="ECO:0000313" key="4">
    <source>
        <dbReference type="Proteomes" id="UP000233491"/>
    </source>
</evidence>
<dbReference type="InterPro" id="IPR036380">
    <property type="entry name" value="Isochorismatase-like_sf"/>
</dbReference>
<keyword evidence="4" id="KW-1185">Reference proteome</keyword>
<dbReference type="SUPFAM" id="SSF52499">
    <property type="entry name" value="Isochorismatase-like hydrolases"/>
    <property type="match status" value="1"/>
</dbReference>
<comment type="caution">
    <text evidence="3">The sequence shown here is derived from an EMBL/GenBank/DDBJ whole genome shotgun (WGS) entry which is preliminary data.</text>
</comment>
<dbReference type="PANTHER" id="PTHR43540">
    <property type="entry name" value="PEROXYUREIDOACRYLATE/UREIDOACRYLATE AMIDOHYDROLASE-RELATED"/>
    <property type="match status" value="1"/>
</dbReference>
<dbReference type="Gene3D" id="3.40.50.850">
    <property type="entry name" value="Isochorismatase-like"/>
    <property type="match status" value="1"/>
</dbReference>
<evidence type="ECO:0000313" key="3">
    <source>
        <dbReference type="EMBL" id="PKR89293.1"/>
    </source>
</evidence>
<keyword evidence="1" id="KW-0378">Hydrolase</keyword>
<dbReference type="Pfam" id="PF00857">
    <property type="entry name" value="Isochorismatase"/>
    <property type="match status" value="1"/>
</dbReference>
<dbReference type="AlphaFoldDB" id="A0A1I4VUH1"/>
<dbReference type="InterPro" id="IPR000868">
    <property type="entry name" value="Isochorismatase-like_dom"/>
</dbReference>
<dbReference type="Proteomes" id="UP000233491">
    <property type="component" value="Unassembled WGS sequence"/>
</dbReference>
<dbReference type="PANTHER" id="PTHR43540:SF14">
    <property type="entry name" value="ISOCHORISMATASE"/>
    <property type="match status" value="1"/>
</dbReference>
<evidence type="ECO:0000256" key="1">
    <source>
        <dbReference type="ARBA" id="ARBA00022801"/>
    </source>
</evidence>
<organism evidence="3 4">
    <name type="scientific">Pleomorphomonas diazotrophica</name>
    <dbReference type="NCBI Taxonomy" id="1166257"/>
    <lineage>
        <taxon>Bacteria</taxon>
        <taxon>Pseudomonadati</taxon>
        <taxon>Pseudomonadota</taxon>
        <taxon>Alphaproteobacteria</taxon>
        <taxon>Hyphomicrobiales</taxon>
        <taxon>Pleomorphomonadaceae</taxon>
        <taxon>Pleomorphomonas</taxon>
    </lineage>
</organism>
<evidence type="ECO:0000259" key="2">
    <source>
        <dbReference type="Pfam" id="PF00857"/>
    </source>
</evidence>
<gene>
    <name evidence="3" type="ORF">CXZ10_10255</name>
</gene>
<protein>
    <recommendedName>
        <fullName evidence="2">Isochorismatase-like domain-containing protein</fullName>
    </recommendedName>
</protein>
<dbReference type="InterPro" id="IPR050272">
    <property type="entry name" value="Isochorismatase-like_hydrls"/>
</dbReference>
<dbReference type="OrthoDB" id="9794942at2"/>
<accession>A0A1I4VUH1</accession>
<reference evidence="3 4" key="1">
    <citation type="submission" date="2017-12" db="EMBL/GenBank/DDBJ databases">
        <title>Anaerobic carbon monoxide metabolism by Pleomorphomonas carboxyditropha sp. nov., a new mesophilic hydrogenogenic carboxidotroph.</title>
        <authorList>
            <person name="Esquivel-Elizondo S."/>
            <person name="Krajmalnik-Brown R."/>
        </authorList>
    </citation>
    <scope>NUCLEOTIDE SEQUENCE [LARGE SCALE GENOMIC DNA]</scope>
    <source>
        <strain evidence="3 4">R5-392</strain>
    </source>
</reference>
<name>A0A1I4VUH1_9HYPH</name>